<gene>
    <name evidence="2" type="ORF">G5I_05880</name>
</gene>
<dbReference type="Proteomes" id="UP000007755">
    <property type="component" value="Unassembled WGS sequence"/>
</dbReference>
<accession>F4WJK1</accession>
<organism evidence="3">
    <name type="scientific">Acromyrmex echinatior</name>
    <name type="common">Panamanian leafcutter ant</name>
    <name type="synonym">Acromyrmex octospinosus echinatior</name>
    <dbReference type="NCBI Taxonomy" id="103372"/>
    <lineage>
        <taxon>Eukaryota</taxon>
        <taxon>Metazoa</taxon>
        <taxon>Ecdysozoa</taxon>
        <taxon>Arthropoda</taxon>
        <taxon>Hexapoda</taxon>
        <taxon>Insecta</taxon>
        <taxon>Pterygota</taxon>
        <taxon>Neoptera</taxon>
        <taxon>Endopterygota</taxon>
        <taxon>Hymenoptera</taxon>
        <taxon>Apocrita</taxon>
        <taxon>Aculeata</taxon>
        <taxon>Formicoidea</taxon>
        <taxon>Formicidae</taxon>
        <taxon>Myrmicinae</taxon>
        <taxon>Acromyrmex</taxon>
    </lineage>
</organism>
<keyword evidence="3" id="KW-1185">Reference proteome</keyword>
<evidence type="ECO:0000313" key="2">
    <source>
        <dbReference type="EMBL" id="EGI65617.1"/>
    </source>
</evidence>
<feature type="region of interest" description="Disordered" evidence="1">
    <location>
        <begin position="1"/>
        <end position="26"/>
    </location>
</feature>
<sequence length="134" mass="15440">MQRWRNKVKDKPPPDPRREYLDAESSDEAERLAGHLQRLIGHSQVPRCCRFLICLLDYGNLPFDLDRTRRMLEDEPNSSSHEFSWYLHDSKIAKSKGMGGRMGGGGPAMGPRRGEGLRNDRDERETLLERMSSI</sequence>
<dbReference type="EMBL" id="GL888184">
    <property type="protein sequence ID" value="EGI65617.1"/>
    <property type="molecule type" value="Genomic_DNA"/>
</dbReference>
<evidence type="ECO:0000313" key="3">
    <source>
        <dbReference type="Proteomes" id="UP000007755"/>
    </source>
</evidence>
<feature type="compositionally biased region" description="Basic and acidic residues" evidence="1">
    <location>
        <begin position="7"/>
        <end position="21"/>
    </location>
</feature>
<dbReference type="AlphaFoldDB" id="F4WJK1"/>
<reference evidence="2" key="1">
    <citation type="submission" date="2011-02" db="EMBL/GenBank/DDBJ databases">
        <title>The genome of the leaf-cutting ant Acromyrmex echinatior suggests key adaptations to social evolution and fungus farming.</title>
        <authorList>
            <person name="Nygaard S."/>
            <person name="Zhang G."/>
        </authorList>
    </citation>
    <scope>NUCLEOTIDE SEQUENCE</scope>
</reference>
<evidence type="ECO:0000256" key="1">
    <source>
        <dbReference type="SAM" id="MobiDB-lite"/>
    </source>
</evidence>
<proteinExistence type="predicted"/>
<feature type="compositionally biased region" description="Gly residues" evidence="1">
    <location>
        <begin position="97"/>
        <end position="108"/>
    </location>
</feature>
<dbReference type="InParanoid" id="F4WJK1"/>
<feature type="region of interest" description="Disordered" evidence="1">
    <location>
        <begin position="96"/>
        <end position="134"/>
    </location>
</feature>
<protein>
    <submittedName>
        <fullName evidence="2">Uncharacterized protein</fullName>
    </submittedName>
</protein>
<name>F4WJK1_ACREC</name>
<feature type="compositionally biased region" description="Basic and acidic residues" evidence="1">
    <location>
        <begin position="112"/>
        <end position="128"/>
    </location>
</feature>